<dbReference type="Pfam" id="PF11992">
    <property type="entry name" value="TgpA_N"/>
    <property type="match status" value="1"/>
</dbReference>
<dbReference type="PANTHER" id="PTHR42736">
    <property type="entry name" value="PROTEIN-GLUTAMINE GAMMA-GLUTAMYLTRANSFERASE"/>
    <property type="match status" value="1"/>
</dbReference>
<dbReference type="InterPro" id="IPR021878">
    <property type="entry name" value="TgpA_N"/>
</dbReference>
<dbReference type="Proteomes" id="UP000287533">
    <property type="component" value="Unassembled WGS sequence"/>
</dbReference>
<feature type="region of interest" description="Disordered" evidence="1">
    <location>
        <begin position="1493"/>
        <end position="1517"/>
    </location>
</feature>
<feature type="transmembrane region" description="Helical" evidence="2">
    <location>
        <begin position="45"/>
        <end position="70"/>
    </location>
</feature>
<name>A0A430FJ67_9BIFI</name>
<feature type="transmembrane region" description="Helical" evidence="2">
    <location>
        <begin position="530"/>
        <end position="548"/>
    </location>
</feature>
<dbReference type="SUPFAM" id="SSF54001">
    <property type="entry name" value="Cysteine proteinases"/>
    <property type="match status" value="1"/>
</dbReference>
<feature type="transmembrane region" description="Helical" evidence="2">
    <location>
        <begin position="717"/>
        <end position="740"/>
    </location>
</feature>
<proteinExistence type="predicted"/>
<dbReference type="Pfam" id="PF01841">
    <property type="entry name" value="Transglut_core"/>
    <property type="match status" value="1"/>
</dbReference>
<sequence>MTDRRDAAHRYWIRHGCIRPTVGGITVAVFAAIAWYAGLLLDDRALMAAALTLTIIWGVALLLAIAQWALMRPNALAQHSEWVTPERNESRTSSRDNTDQSIAHGIRGACIRLLGRLRAYHQQRGSRVDFVAPIAVASRIQRILLPASVQFRRQFEQLDQDGRVVDRLSGALPQCRGWYRCLSVVARWHEPFNLFALRRVFTDDGEAIVLPEQADDSSNGMRAIDERLQGQSQTENAGSVRAYQPGDPPKLISWKQTAHRGTLMTRETGRDVRSTVIIVLDTRNDDNDPALSDDLRTLSSEANEVAGTNVISDEDVNAEVLAAWSLLRQPTNGGERRIVVTDGVRIGYDTTDAMRLLAACRPITPTDTADTAHGKDEHDAAAASTAVKLTSVVAATQSSSSASASSSVSSAWSSASSRADAVSQLAAEQQGVVSVLLLTPNPHSSYAQALRASTVGDRLRVQRTVNASSAQNRVFHDAVFHQPVVDAKPYRNAAYAKTAVPLSCVLNTLCLLVFFGVTLQALTSIISVNWWLWFAAAALAGISVEANIPPKTPKREVIRMVGVICGILMTCAVLTIIRIHELTGVWLFHIPDAQTASSDGVANGTVVLPSVWDYLDLVFSRSFDALIVQLPPVKVNALGDVLLVAVVAVVAIVMRCLLVWRRITPILALLPLATLAASFALVGTQSQWWQIGVLIVAFLLSLWAIHTERILPVVPVTASVVVTAMVLALTPAAVSFAYAVPLSIGESKGLLSANTINPMVDLKRSLEGGSDSIVMSYESRERRYLRMTTLDGFDGDTWSFDEDLAKDGGFYGSGIQLGRNADDNNSSGRQYGRFSASSWRQYIDSMTANPMVAYMSLMGIMPDGYSAGYSSDSTYGASMRAIIGTLSSRFLPVAGIPYNVTGATSGWIQYEDGTVYNRTDTTTPDMQYGSQGIYLDPISSDAGFQQISNIETMRETLIQQAQATTEQWNDRTKLRKQLAHNGAGDIHGNWLMIPLQLIDGYRFVDSNGEEVGTAQVDGIYTDKDGKANTAYDLGSFSDDFKKRVALSDDDMYGVAADKQGNSTLILSVENPEAVYSGIAAEQNANGDMAAYGMNTYLDAATQDMSSVCNALGLSAGGLSVSSMVNSFGYTEVADELTQSVAQNDKAVRSRYLALPDELPKEVTDIVAQAKAAGVNVTGSGYEDQVAAMRWLVDYFTNEDNGFTYSLDAPDGNGRDNMEMIGRFLESKAGYCAHYASALAVLGRAMGVPTRMVLGYNKGVGAANADGEYDVAAKQLHSWVEAYISGIGWIPFDVTPASVDNGSAESQTAANTDSNATQDQNSDSSPQQQDSAQNNDTQQDQTQSDTTQNEDQSNTETGNDTSKRQQTNGANTSVAAVALPLWAQVLMWLVLAAAILCALLATPSLIRQRRRRRRLTAIATAAAEDNTPEDNSANTTRAWFAAWQELCDTAWDYGVRWNSSDTERAIAWIIADALSKPDRDAIALNDDLTHISDELPDSAADENSASDIAADSAPDPTGDRARDAVYQIICRIADQIVAISFGALDGAPANKLGDDLATVHALFARIGTMQPPFVRLRRRLFPASLRRRM</sequence>
<evidence type="ECO:0000256" key="2">
    <source>
        <dbReference type="SAM" id="Phobius"/>
    </source>
</evidence>
<dbReference type="RefSeq" id="WP_164514765.1">
    <property type="nucleotide sequence ID" value="NZ_QXGL01000004.1"/>
</dbReference>
<gene>
    <name evidence="4" type="ORF">D2E25_1470</name>
</gene>
<feature type="transmembrane region" description="Helical" evidence="2">
    <location>
        <begin position="688"/>
        <end position="705"/>
    </location>
</feature>
<protein>
    <submittedName>
        <fullName evidence="4">Transglutaminase</fullName>
    </submittedName>
</protein>
<feature type="transmembrane region" description="Helical" evidence="2">
    <location>
        <begin position="1380"/>
        <end position="1405"/>
    </location>
</feature>
<feature type="transmembrane region" description="Helical" evidence="2">
    <location>
        <begin position="665"/>
        <end position="682"/>
    </location>
</feature>
<feature type="region of interest" description="Disordered" evidence="1">
    <location>
        <begin position="1299"/>
        <end position="1367"/>
    </location>
</feature>
<dbReference type="EMBL" id="QXGL01000004">
    <property type="protein sequence ID" value="RSX52899.1"/>
    <property type="molecule type" value="Genomic_DNA"/>
</dbReference>
<keyword evidence="2" id="KW-0812">Transmembrane</keyword>
<dbReference type="PANTHER" id="PTHR42736:SF1">
    <property type="entry name" value="PROTEIN-GLUTAMINE GAMMA-GLUTAMYLTRANSFERASE"/>
    <property type="match status" value="1"/>
</dbReference>
<feature type="transmembrane region" description="Helical" evidence="2">
    <location>
        <begin position="21"/>
        <end position="39"/>
    </location>
</feature>
<feature type="compositionally biased region" description="Polar residues" evidence="1">
    <location>
        <begin position="1299"/>
        <end position="1316"/>
    </location>
</feature>
<comment type="caution">
    <text evidence="4">The sequence shown here is derived from an EMBL/GenBank/DDBJ whole genome shotgun (WGS) entry which is preliminary data.</text>
</comment>
<evidence type="ECO:0000313" key="5">
    <source>
        <dbReference type="Proteomes" id="UP000287533"/>
    </source>
</evidence>
<evidence type="ECO:0000259" key="3">
    <source>
        <dbReference type="SMART" id="SM00460"/>
    </source>
</evidence>
<reference evidence="4 5" key="1">
    <citation type="submission" date="2018-09" db="EMBL/GenBank/DDBJ databases">
        <title>Characterization of the phylogenetic diversity of five novel species belonging to the genus Bifidobacterium.</title>
        <authorList>
            <person name="Lugli G.A."/>
            <person name="Duranti S."/>
            <person name="Milani C."/>
        </authorList>
    </citation>
    <scope>NUCLEOTIDE SEQUENCE [LARGE SCALE GENOMIC DNA]</scope>
    <source>
        <strain evidence="4 5">2034B</strain>
    </source>
</reference>
<feature type="compositionally biased region" description="Low complexity" evidence="1">
    <location>
        <begin position="1317"/>
        <end position="1351"/>
    </location>
</feature>
<evidence type="ECO:0000256" key="1">
    <source>
        <dbReference type="SAM" id="MobiDB-lite"/>
    </source>
</evidence>
<keyword evidence="2" id="KW-0472">Membrane</keyword>
<accession>A0A430FJ67</accession>
<dbReference type="Gene3D" id="3.10.620.30">
    <property type="match status" value="1"/>
</dbReference>
<dbReference type="InterPro" id="IPR052901">
    <property type="entry name" value="Bact_TGase-like"/>
</dbReference>
<dbReference type="InterPro" id="IPR038765">
    <property type="entry name" value="Papain-like_cys_pep_sf"/>
</dbReference>
<feature type="transmembrane region" description="Helical" evidence="2">
    <location>
        <begin position="560"/>
        <end position="579"/>
    </location>
</feature>
<feature type="compositionally biased region" description="Polar residues" evidence="1">
    <location>
        <begin position="1353"/>
        <end position="1367"/>
    </location>
</feature>
<keyword evidence="2" id="KW-1133">Transmembrane helix</keyword>
<feature type="compositionally biased region" description="Low complexity" evidence="1">
    <location>
        <begin position="1500"/>
        <end position="1515"/>
    </location>
</feature>
<feature type="transmembrane region" description="Helical" evidence="2">
    <location>
        <begin position="498"/>
        <end position="518"/>
    </location>
</feature>
<feature type="domain" description="Transglutaminase-like" evidence="3">
    <location>
        <begin position="1223"/>
        <end position="1295"/>
    </location>
</feature>
<feature type="transmembrane region" description="Helical" evidence="2">
    <location>
        <begin position="641"/>
        <end position="658"/>
    </location>
</feature>
<keyword evidence="5" id="KW-1185">Reference proteome</keyword>
<feature type="region of interest" description="Disordered" evidence="1">
    <location>
        <begin position="229"/>
        <end position="250"/>
    </location>
</feature>
<dbReference type="SMART" id="SM00460">
    <property type="entry name" value="TGc"/>
    <property type="match status" value="1"/>
</dbReference>
<evidence type="ECO:0000313" key="4">
    <source>
        <dbReference type="EMBL" id="RSX52899.1"/>
    </source>
</evidence>
<organism evidence="4 5">
    <name type="scientific">Bifidobacterium goeldii</name>
    <dbReference type="NCBI Taxonomy" id="2306975"/>
    <lineage>
        <taxon>Bacteria</taxon>
        <taxon>Bacillati</taxon>
        <taxon>Actinomycetota</taxon>
        <taxon>Actinomycetes</taxon>
        <taxon>Bifidobacteriales</taxon>
        <taxon>Bifidobacteriaceae</taxon>
        <taxon>Bifidobacterium</taxon>
    </lineage>
</organism>
<dbReference type="InterPro" id="IPR002931">
    <property type="entry name" value="Transglutaminase-like"/>
</dbReference>